<evidence type="ECO:0000313" key="2">
    <source>
        <dbReference type="EMBL" id="HIR92004.1"/>
    </source>
</evidence>
<dbReference type="EMBL" id="DVHU01000009">
    <property type="protein sequence ID" value="HIR92004.1"/>
    <property type="molecule type" value="Genomic_DNA"/>
</dbReference>
<comment type="caution">
    <text evidence="2">The sequence shown here is derived from an EMBL/GenBank/DDBJ whole genome shotgun (WGS) entry which is preliminary data.</text>
</comment>
<dbReference type="PANTHER" id="PTHR36179:SF2">
    <property type="entry name" value="LUD DOMAIN-CONTAINING PROTEIN"/>
    <property type="match status" value="1"/>
</dbReference>
<evidence type="ECO:0000259" key="1">
    <source>
        <dbReference type="Pfam" id="PF02589"/>
    </source>
</evidence>
<evidence type="ECO:0000313" key="3">
    <source>
        <dbReference type="Proteomes" id="UP000886841"/>
    </source>
</evidence>
<dbReference type="Proteomes" id="UP000886841">
    <property type="component" value="Unassembled WGS sequence"/>
</dbReference>
<gene>
    <name evidence="2" type="ORF">IAB98_01110</name>
</gene>
<organism evidence="2 3">
    <name type="scientific">Candidatus Egerieimonas intestinavium</name>
    <dbReference type="NCBI Taxonomy" id="2840777"/>
    <lineage>
        <taxon>Bacteria</taxon>
        <taxon>Bacillati</taxon>
        <taxon>Bacillota</taxon>
        <taxon>Clostridia</taxon>
        <taxon>Lachnospirales</taxon>
        <taxon>Lachnospiraceae</taxon>
        <taxon>Lachnospiraceae incertae sedis</taxon>
        <taxon>Candidatus Egerieimonas</taxon>
    </lineage>
</organism>
<name>A0A9D1JEL8_9FIRM</name>
<proteinExistence type="predicted"/>
<reference evidence="2" key="2">
    <citation type="journal article" date="2021" name="PeerJ">
        <title>Extensive microbial diversity within the chicken gut microbiome revealed by metagenomics and culture.</title>
        <authorList>
            <person name="Gilroy R."/>
            <person name="Ravi A."/>
            <person name="Getino M."/>
            <person name="Pursley I."/>
            <person name="Horton D.L."/>
            <person name="Alikhan N.F."/>
            <person name="Baker D."/>
            <person name="Gharbi K."/>
            <person name="Hall N."/>
            <person name="Watson M."/>
            <person name="Adriaenssens E.M."/>
            <person name="Foster-Nyarko E."/>
            <person name="Jarju S."/>
            <person name="Secka A."/>
            <person name="Antonio M."/>
            <person name="Oren A."/>
            <person name="Chaudhuri R.R."/>
            <person name="La Ragione R."/>
            <person name="Hildebrand F."/>
            <person name="Pallen M.J."/>
        </authorList>
    </citation>
    <scope>NUCLEOTIDE SEQUENCE</scope>
    <source>
        <strain evidence="2">ChiSxjej1B13-7041</strain>
    </source>
</reference>
<sequence length="207" mass="22093">MALHPHQDSWEMAAHTAIKNFQKRSIDAFYCPDSAAALAKVKELLKEGSTVTCGGSETLAQTGIMELISQGSYHFLDRKATGVTYGQIVEADYFLTSTNAFTLGGELINIDGSGNRVACLVHGPKEVIVVAGMNKMAAGVEDGLRRVRLMASPPNALRLGLSTPCTKTGVCGDCLSPDCICCQTVITRKSRIPGRIKVILVGETLGY</sequence>
<protein>
    <submittedName>
        <fullName evidence="2">Lactate utilization protein</fullName>
    </submittedName>
</protein>
<accession>A0A9D1JEL8</accession>
<dbReference type="PANTHER" id="PTHR36179">
    <property type="entry name" value="LUD_DOM DOMAIN-CONTAINING PROTEIN"/>
    <property type="match status" value="1"/>
</dbReference>
<reference evidence="2" key="1">
    <citation type="submission" date="2020-10" db="EMBL/GenBank/DDBJ databases">
        <authorList>
            <person name="Gilroy R."/>
        </authorList>
    </citation>
    <scope>NUCLEOTIDE SEQUENCE</scope>
    <source>
        <strain evidence="2">ChiSxjej1B13-7041</strain>
    </source>
</reference>
<dbReference type="Pfam" id="PF02589">
    <property type="entry name" value="LUD_dom"/>
    <property type="match status" value="1"/>
</dbReference>
<dbReference type="InterPro" id="IPR003741">
    <property type="entry name" value="LUD_dom"/>
</dbReference>
<dbReference type="AlphaFoldDB" id="A0A9D1JEL8"/>
<feature type="domain" description="LUD" evidence="1">
    <location>
        <begin position="17"/>
        <end position="201"/>
    </location>
</feature>